<evidence type="ECO:0000259" key="1">
    <source>
        <dbReference type="Pfam" id="PF00646"/>
    </source>
</evidence>
<accession>A0AAV0I009</accession>
<dbReference type="InterPro" id="IPR036047">
    <property type="entry name" value="F-box-like_dom_sf"/>
</dbReference>
<feature type="domain" description="F-box" evidence="1">
    <location>
        <begin position="2"/>
        <end position="35"/>
    </location>
</feature>
<organism evidence="2 3">
    <name type="scientific">Linum tenue</name>
    <dbReference type="NCBI Taxonomy" id="586396"/>
    <lineage>
        <taxon>Eukaryota</taxon>
        <taxon>Viridiplantae</taxon>
        <taxon>Streptophyta</taxon>
        <taxon>Embryophyta</taxon>
        <taxon>Tracheophyta</taxon>
        <taxon>Spermatophyta</taxon>
        <taxon>Magnoliopsida</taxon>
        <taxon>eudicotyledons</taxon>
        <taxon>Gunneridae</taxon>
        <taxon>Pentapetalae</taxon>
        <taxon>rosids</taxon>
        <taxon>fabids</taxon>
        <taxon>Malpighiales</taxon>
        <taxon>Linaceae</taxon>
        <taxon>Linum</taxon>
    </lineage>
</organism>
<keyword evidence="3" id="KW-1185">Reference proteome</keyword>
<sequence>MMSILLRLPTVVCIARFRCVCRAWRILLSDLQFIRKFIPPPPPQNPSELKAL</sequence>
<dbReference type="InterPro" id="IPR001810">
    <property type="entry name" value="F-box_dom"/>
</dbReference>
<protein>
    <recommendedName>
        <fullName evidence="1">F-box domain-containing protein</fullName>
    </recommendedName>
</protein>
<dbReference type="Proteomes" id="UP001154282">
    <property type="component" value="Unassembled WGS sequence"/>
</dbReference>
<dbReference type="Pfam" id="PF00646">
    <property type="entry name" value="F-box"/>
    <property type="match status" value="1"/>
</dbReference>
<name>A0AAV0I009_9ROSI</name>
<dbReference type="AlphaFoldDB" id="A0AAV0I009"/>
<reference evidence="2" key="1">
    <citation type="submission" date="2022-08" db="EMBL/GenBank/DDBJ databases">
        <authorList>
            <person name="Gutierrez-Valencia J."/>
        </authorList>
    </citation>
    <scope>NUCLEOTIDE SEQUENCE</scope>
</reference>
<gene>
    <name evidence="2" type="ORF">LITE_LOCUS6927</name>
</gene>
<dbReference type="SUPFAM" id="SSF81383">
    <property type="entry name" value="F-box domain"/>
    <property type="match status" value="1"/>
</dbReference>
<evidence type="ECO:0000313" key="2">
    <source>
        <dbReference type="EMBL" id="CAI0390942.1"/>
    </source>
</evidence>
<proteinExistence type="predicted"/>
<comment type="caution">
    <text evidence="2">The sequence shown here is derived from an EMBL/GenBank/DDBJ whole genome shotgun (WGS) entry which is preliminary data.</text>
</comment>
<dbReference type="EMBL" id="CAMGYJ010000003">
    <property type="protein sequence ID" value="CAI0390942.1"/>
    <property type="molecule type" value="Genomic_DNA"/>
</dbReference>
<evidence type="ECO:0000313" key="3">
    <source>
        <dbReference type="Proteomes" id="UP001154282"/>
    </source>
</evidence>